<keyword evidence="3" id="KW-1185">Reference proteome</keyword>
<dbReference type="InterPro" id="IPR000415">
    <property type="entry name" value="Nitroreductase-like"/>
</dbReference>
<dbReference type="Proteomes" id="UP000654947">
    <property type="component" value="Unassembled WGS sequence"/>
</dbReference>
<dbReference type="Gene3D" id="3.40.109.10">
    <property type="entry name" value="NADH Oxidase"/>
    <property type="match status" value="2"/>
</dbReference>
<gene>
    <name evidence="2" type="ORF">GCM10007147_41680</name>
</gene>
<accession>A0A919CL79</accession>
<protein>
    <recommendedName>
        <fullName evidence="4">Bacteriocin biosynthesis cyclodehydratase domain-containing protein</fullName>
    </recommendedName>
</protein>
<evidence type="ECO:0000313" key="2">
    <source>
        <dbReference type="EMBL" id="GHD35313.1"/>
    </source>
</evidence>
<dbReference type="SUPFAM" id="SSF55469">
    <property type="entry name" value="FMN-dependent nitroreductase-like"/>
    <property type="match status" value="2"/>
</dbReference>
<name>A0A919CL79_9ACTN</name>
<proteinExistence type="predicted"/>
<feature type="region of interest" description="Disordered" evidence="1">
    <location>
        <begin position="544"/>
        <end position="569"/>
    </location>
</feature>
<reference evidence="2 3" key="1">
    <citation type="journal article" date="2014" name="Int. J. Syst. Evol. Microbiol.">
        <title>Complete genome sequence of Corynebacterium casei LMG S-19264T (=DSM 44701T), isolated from a smear-ripened cheese.</title>
        <authorList>
            <consortium name="US DOE Joint Genome Institute (JGI-PGF)"/>
            <person name="Walter F."/>
            <person name="Albersmeier A."/>
            <person name="Kalinowski J."/>
            <person name="Ruckert C."/>
        </authorList>
    </citation>
    <scope>NUCLEOTIDE SEQUENCE [LARGE SCALE GENOMIC DNA]</scope>
    <source>
        <strain evidence="2 3">KCTC 19473</strain>
    </source>
</reference>
<comment type="caution">
    <text evidence="2">The sequence shown here is derived from an EMBL/GenBank/DDBJ whole genome shotgun (WGS) entry which is preliminary data.</text>
</comment>
<dbReference type="AlphaFoldDB" id="A0A919CL79"/>
<dbReference type="GO" id="GO:0016491">
    <property type="term" value="F:oxidoreductase activity"/>
    <property type="evidence" value="ECO:0007669"/>
    <property type="project" value="InterPro"/>
</dbReference>
<evidence type="ECO:0000313" key="3">
    <source>
        <dbReference type="Proteomes" id="UP000654947"/>
    </source>
</evidence>
<evidence type="ECO:0000256" key="1">
    <source>
        <dbReference type="SAM" id="MobiDB-lite"/>
    </source>
</evidence>
<organism evidence="2 3">
    <name type="scientific">Nocardiopsis kunsanensis</name>
    <dbReference type="NCBI Taxonomy" id="141693"/>
    <lineage>
        <taxon>Bacteria</taxon>
        <taxon>Bacillati</taxon>
        <taxon>Actinomycetota</taxon>
        <taxon>Actinomycetes</taxon>
        <taxon>Streptosporangiales</taxon>
        <taxon>Nocardiopsidaceae</taxon>
        <taxon>Nocardiopsis</taxon>
    </lineage>
</organism>
<evidence type="ECO:0008006" key="4">
    <source>
        <dbReference type="Google" id="ProtNLM"/>
    </source>
</evidence>
<dbReference type="EMBL" id="BMXL01000033">
    <property type="protein sequence ID" value="GHD35313.1"/>
    <property type="molecule type" value="Genomic_DNA"/>
</dbReference>
<sequence length="787" mass="80846">MTTDTERAVSAQRMADAAVRDPQLRPPDRPRLVRGLVTRTVPGALLVHGGPERVVLRGRSATRLVPAALDLLDGTRDTGALADELGVSEQSAAAVVALLRSKGIIEDRYTGPAPKAGDDVVEALSRRVDRTRVRSSGEEAALALELTPVRITAGEDSLVGGDLAAALRRAGARDVAVSGPSDTRARAADTLVVTLGSGSEVDRALAEASREGRLALPLRCDGISLTVGPLVRADLPCGRCATEAVGEALEAAGPEAGAGAGPRAEGPLLRAAEALAVAQVVGVLTRSSPLRTVRRLLRVRLEGWSESEVVAPARPGCRQCLPDPSGSDPRPLLLEEQLAFPPSDLVDPREHQGHYAPANVALQGSQRSLPVGERLRVDPGPLVPGRPLGEALAEIALRTVGVRSSGEGGVRRWSPTGGNIGSPQLDLVVPPGTGGLQEGVWAVDPFGGELVRRSARAPNLPGVSEDEAALVFTGGMRRMGEKYGANAYRLVHLDSGVARAQAMLVAHSLGLGVRPLLGWDDTATGAAVGARVDQEPVTGVLAVSERPGTGGGGDPLPAPPRPGPEEHGSPGLMLGSVLETVREAGAGRVRLGARGAGTGALDGATVPAPGGLEPLLRVRRSVREWSDRPVSASDAGSVLRAARAGSRSLAGPGEERVSSVLLAMRAEGTEPGAYTLGEGGLEQIKPLAPDALTGAVLQPEYAGAPLLLLALLPLSSESGDDAVHTYRHLLGEAGASLYTGWLHGCALGLAGGIFAGVLPTFSAALCDAHPGRARPVLGLALGHTQDR</sequence>